<organism evidence="2 3">
    <name type="scientific">Candidatus Similichlamydia laticola</name>
    <dbReference type="NCBI Taxonomy" id="2170265"/>
    <lineage>
        <taxon>Bacteria</taxon>
        <taxon>Pseudomonadati</taxon>
        <taxon>Chlamydiota</taxon>
        <taxon>Chlamydiia</taxon>
        <taxon>Parachlamydiales</taxon>
        <taxon>Candidatus Parilichlamydiaceae</taxon>
        <taxon>Candidatus Similichlamydia</taxon>
    </lineage>
</organism>
<proteinExistence type="predicted"/>
<dbReference type="EMBL" id="QQBG01000016">
    <property type="protein sequence ID" value="RDB31470.1"/>
    <property type="molecule type" value="Genomic_DNA"/>
</dbReference>
<dbReference type="AlphaFoldDB" id="A0A369KDD4"/>
<accession>A0A369KDD4</accession>
<evidence type="ECO:0000313" key="3">
    <source>
        <dbReference type="Proteomes" id="UP000253816"/>
    </source>
</evidence>
<dbReference type="RefSeq" id="WP_114544398.1">
    <property type="nucleotide sequence ID" value="NZ_QQBG01000016.1"/>
</dbReference>
<protein>
    <submittedName>
        <fullName evidence="2">Uncharacterized protein</fullName>
    </submittedName>
</protein>
<feature type="region of interest" description="Disordered" evidence="1">
    <location>
        <begin position="26"/>
        <end position="65"/>
    </location>
</feature>
<feature type="compositionally biased region" description="Basic and acidic residues" evidence="1">
    <location>
        <begin position="40"/>
        <end position="59"/>
    </location>
</feature>
<evidence type="ECO:0000313" key="2">
    <source>
        <dbReference type="EMBL" id="RDB31470.1"/>
    </source>
</evidence>
<name>A0A369KDD4_9BACT</name>
<sequence>MKEKPHYIFRLKKAETLLRKWGRQQGQISDTNEGPVAKVRRTERQESTKNKLPRQEYPKNKTNQSWASKETLITPRWHIPEEAIKKTDFYLLQFPDSHGLHFADILIITDERTSAAELKSIDYALEQLLKSNIRAYRQCVGPIQGYIVPFSFLFLAPLRQKHQVNWTALGHTIFVDWIEFAEKEVFKKLLWSEICFFLNKRATSCTSPNMLKLR</sequence>
<comment type="caution">
    <text evidence="2">The sequence shown here is derived from an EMBL/GenBank/DDBJ whole genome shotgun (WGS) entry which is preliminary data.</text>
</comment>
<evidence type="ECO:0000256" key="1">
    <source>
        <dbReference type="SAM" id="MobiDB-lite"/>
    </source>
</evidence>
<gene>
    <name evidence="2" type="ORF">HAT2_00425</name>
</gene>
<dbReference type="OrthoDB" id="9886461at2"/>
<reference evidence="2 3" key="1">
    <citation type="submission" date="2018-07" db="EMBL/GenBank/DDBJ databases">
        <title>Comparative genomics of the Candidatus Parilichlamydiaceae reveals evidence of convergent evolution and genome reduction in the phylum Chlamydiae.</title>
        <authorList>
            <person name="Taylor-Brown A."/>
            <person name="Polkinghorne A."/>
        </authorList>
    </citation>
    <scope>NUCLEOTIDE SEQUENCE [LARGE SCALE GENOMIC DNA]</scope>
    <source>
        <strain evidence="2 3">Hat2</strain>
    </source>
</reference>
<keyword evidence="3" id="KW-1185">Reference proteome</keyword>
<dbReference type="Proteomes" id="UP000253816">
    <property type="component" value="Unassembled WGS sequence"/>
</dbReference>